<keyword evidence="1" id="KW-0433">Leucine-rich repeat</keyword>
<dbReference type="EMBL" id="JAODUO010000568">
    <property type="protein sequence ID" value="KAK2177989.1"/>
    <property type="molecule type" value="Genomic_DNA"/>
</dbReference>
<dbReference type="AlphaFoldDB" id="A0AAD9KV76"/>
<organism evidence="4 5">
    <name type="scientific">Ridgeia piscesae</name>
    <name type="common">Tubeworm</name>
    <dbReference type="NCBI Taxonomy" id="27915"/>
    <lineage>
        <taxon>Eukaryota</taxon>
        <taxon>Metazoa</taxon>
        <taxon>Spiralia</taxon>
        <taxon>Lophotrochozoa</taxon>
        <taxon>Annelida</taxon>
        <taxon>Polychaeta</taxon>
        <taxon>Sedentaria</taxon>
        <taxon>Canalipalpata</taxon>
        <taxon>Sabellida</taxon>
        <taxon>Siboglinidae</taxon>
        <taxon>Ridgeia</taxon>
    </lineage>
</organism>
<dbReference type="InterPro" id="IPR050328">
    <property type="entry name" value="Dev_Immune_Receptor"/>
</dbReference>
<evidence type="ECO:0000256" key="1">
    <source>
        <dbReference type="ARBA" id="ARBA00022614"/>
    </source>
</evidence>
<sequence>MSEILDCLSFSRIANGTFDKLTSLTKLALMNNAIYWLPPGMFSNSKVKFLGLEGNQLKAISRGNMLALSTSPLQHLELHQNKLANIPAYTFDGIAKLLHLELNHNLLKTVGTEAITNLPELITLILHSQDTPMELIQYDAFRNIGSKLESL</sequence>
<dbReference type="InterPro" id="IPR032675">
    <property type="entry name" value="LRR_dom_sf"/>
</dbReference>
<dbReference type="SMART" id="SM00369">
    <property type="entry name" value="LRR_TYP"/>
    <property type="match status" value="3"/>
</dbReference>
<dbReference type="PANTHER" id="PTHR24373">
    <property type="entry name" value="SLIT RELATED LEUCINE-RICH REPEAT NEURONAL PROTEIN"/>
    <property type="match status" value="1"/>
</dbReference>
<accession>A0AAD9KV76</accession>
<dbReference type="InterPro" id="IPR001611">
    <property type="entry name" value="Leu-rich_rpt"/>
</dbReference>
<keyword evidence="3" id="KW-0677">Repeat</keyword>
<keyword evidence="5" id="KW-1185">Reference proteome</keyword>
<evidence type="ECO:0000313" key="5">
    <source>
        <dbReference type="Proteomes" id="UP001209878"/>
    </source>
</evidence>
<name>A0AAD9KV76_RIDPI</name>
<keyword evidence="2" id="KW-0732">Signal</keyword>
<dbReference type="Proteomes" id="UP001209878">
    <property type="component" value="Unassembled WGS sequence"/>
</dbReference>
<dbReference type="Pfam" id="PF13855">
    <property type="entry name" value="LRR_8"/>
    <property type="match status" value="2"/>
</dbReference>
<dbReference type="SUPFAM" id="SSF52058">
    <property type="entry name" value="L domain-like"/>
    <property type="match status" value="1"/>
</dbReference>
<comment type="caution">
    <text evidence="4">The sequence shown here is derived from an EMBL/GenBank/DDBJ whole genome shotgun (WGS) entry which is preliminary data.</text>
</comment>
<evidence type="ECO:0000256" key="3">
    <source>
        <dbReference type="ARBA" id="ARBA00022737"/>
    </source>
</evidence>
<reference evidence="4" key="1">
    <citation type="journal article" date="2023" name="Mol. Biol. Evol.">
        <title>Third-Generation Sequencing Reveals the Adaptive Role of the Epigenome in Three Deep-Sea Polychaetes.</title>
        <authorList>
            <person name="Perez M."/>
            <person name="Aroh O."/>
            <person name="Sun Y."/>
            <person name="Lan Y."/>
            <person name="Juniper S.K."/>
            <person name="Young C.R."/>
            <person name="Angers B."/>
            <person name="Qian P.Y."/>
        </authorList>
    </citation>
    <scope>NUCLEOTIDE SEQUENCE</scope>
    <source>
        <strain evidence="4">R07B-5</strain>
    </source>
</reference>
<gene>
    <name evidence="4" type="ORF">NP493_567g04028</name>
</gene>
<dbReference type="PANTHER" id="PTHR24373:SF275">
    <property type="entry name" value="TIR DOMAIN-CONTAINING PROTEIN"/>
    <property type="match status" value="1"/>
</dbReference>
<dbReference type="Gene3D" id="3.80.10.10">
    <property type="entry name" value="Ribonuclease Inhibitor"/>
    <property type="match status" value="2"/>
</dbReference>
<evidence type="ECO:0000313" key="4">
    <source>
        <dbReference type="EMBL" id="KAK2177989.1"/>
    </source>
</evidence>
<evidence type="ECO:0000256" key="2">
    <source>
        <dbReference type="ARBA" id="ARBA00022729"/>
    </source>
</evidence>
<dbReference type="InterPro" id="IPR003591">
    <property type="entry name" value="Leu-rich_rpt_typical-subtyp"/>
</dbReference>
<proteinExistence type="predicted"/>
<protein>
    <submittedName>
        <fullName evidence="4">Uncharacterized protein</fullName>
    </submittedName>
</protein>